<reference evidence="3" key="2">
    <citation type="submission" date="2017-08" db="EMBL/GenBank/DDBJ databases">
        <authorList>
            <person name="de Groot N.N."/>
        </authorList>
    </citation>
    <scope>NUCLEOTIDE SEQUENCE</scope>
    <source>
        <strain evidence="3">GI5</strain>
    </source>
</reference>
<gene>
    <name evidence="1" type="ORF">Kalk_09200</name>
    <name evidence="2" type="ORF">Kalk_10900</name>
    <name evidence="3" type="ORF">Kalk_12245</name>
</gene>
<reference evidence="4" key="1">
    <citation type="submission" date="2017-08" db="EMBL/GenBank/DDBJ databases">
        <title>Direct submision.</title>
        <authorList>
            <person name="Kim S.-J."/>
            <person name="Rhee S.-K."/>
        </authorList>
    </citation>
    <scope>NUCLEOTIDE SEQUENCE [LARGE SCALE GENOMIC DNA]</scope>
    <source>
        <strain evidence="4">GI5</strain>
    </source>
</reference>
<dbReference type="KEGG" id="kak:Kalk_10900"/>
<protein>
    <submittedName>
        <fullName evidence="3">Hemolysin-coregulated protein</fullName>
    </submittedName>
</protein>
<dbReference type="RefSeq" id="WP_101893950.1">
    <property type="nucleotide sequence ID" value="NZ_CP022684.1"/>
</dbReference>
<sequence length="162" mass="17248">MAIYMNFNNKKIKGNVTAAGYEDWIELDSFNLGTGRGISMEVGNMANREATRPSLSEVSVGKMMDNASGGLFKESLTGVEGVVVQIHIVQTGAKQVEKFAAYELTDVLISSYSVSGSGGSAPHESLSLSYSKIVADLQGADKTNKNGQNMKVGYDLTTGKPQ</sequence>
<evidence type="ECO:0000313" key="2">
    <source>
        <dbReference type="EMBL" id="AUM12898.1"/>
    </source>
</evidence>
<dbReference type="KEGG" id="kak:Kalk_12245"/>
<accession>A0A2K9LLE0</accession>
<organism evidence="3 4">
    <name type="scientific">Ketobacter alkanivorans</name>
    <dbReference type="NCBI Taxonomy" id="1917421"/>
    <lineage>
        <taxon>Bacteria</taxon>
        <taxon>Pseudomonadati</taxon>
        <taxon>Pseudomonadota</taxon>
        <taxon>Gammaproteobacteria</taxon>
        <taxon>Pseudomonadales</taxon>
        <taxon>Ketobacteraceae</taxon>
        <taxon>Ketobacter</taxon>
    </lineage>
</organism>
<dbReference type="EMBL" id="CP022684">
    <property type="protein sequence ID" value="AUM13148.1"/>
    <property type="molecule type" value="Genomic_DNA"/>
</dbReference>
<dbReference type="Pfam" id="PF05638">
    <property type="entry name" value="T6SS_HCP"/>
    <property type="match status" value="1"/>
</dbReference>
<dbReference type="InterPro" id="IPR008514">
    <property type="entry name" value="T6SS_Hcp"/>
</dbReference>
<dbReference type="KEGG" id="kak:Kalk_09200"/>
<evidence type="ECO:0000313" key="3">
    <source>
        <dbReference type="EMBL" id="AUM13148.1"/>
    </source>
</evidence>
<dbReference type="InterPro" id="IPR053165">
    <property type="entry name" value="HSI-I_assembly_Hcp1"/>
</dbReference>
<keyword evidence="4" id="KW-1185">Reference proteome</keyword>
<dbReference type="EMBL" id="CP022684">
    <property type="protein sequence ID" value="AUM12581.1"/>
    <property type="molecule type" value="Genomic_DNA"/>
</dbReference>
<proteinExistence type="predicted"/>
<evidence type="ECO:0000313" key="1">
    <source>
        <dbReference type="EMBL" id="AUM12581.1"/>
    </source>
</evidence>
<dbReference type="PANTHER" id="PTHR36152">
    <property type="entry name" value="CYTOPLASMIC PROTEIN-RELATED"/>
    <property type="match status" value="1"/>
</dbReference>
<dbReference type="PANTHER" id="PTHR36152:SF1">
    <property type="entry name" value="UBIQUITIN-LIKE DOMAIN-CONTAINING PROTEIN"/>
    <property type="match status" value="1"/>
</dbReference>
<dbReference type="Gene3D" id="2.30.110.20">
    <property type="entry name" value="Hcp1-like"/>
    <property type="match status" value="1"/>
</dbReference>
<dbReference type="SUPFAM" id="SSF141452">
    <property type="entry name" value="Hcp1-like"/>
    <property type="match status" value="1"/>
</dbReference>
<dbReference type="InterPro" id="IPR036624">
    <property type="entry name" value="Hcp1-lik_sf"/>
</dbReference>
<dbReference type="OrthoDB" id="5066999at2"/>
<dbReference type="Proteomes" id="UP000235116">
    <property type="component" value="Chromosome"/>
</dbReference>
<name>A0A2K9LLE0_9GAMM</name>
<evidence type="ECO:0000313" key="4">
    <source>
        <dbReference type="Proteomes" id="UP000235116"/>
    </source>
</evidence>
<dbReference type="AlphaFoldDB" id="A0A2K9LLE0"/>
<dbReference type="EMBL" id="CP022684">
    <property type="protein sequence ID" value="AUM12898.1"/>
    <property type="molecule type" value="Genomic_DNA"/>
</dbReference>